<keyword evidence="3" id="KW-1185">Reference proteome</keyword>
<reference evidence="2 3" key="1">
    <citation type="submission" date="2020-01" db="EMBL/GenBank/DDBJ databases">
        <authorList>
            <consortium name="DOE Joint Genome Institute"/>
            <person name="Haridas S."/>
            <person name="Albert R."/>
            <person name="Binder M."/>
            <person name="Bloem J."/>
            <person name="Labutti K."/>
            <person name="Salamov A."/>
            <person name="Andreopoulos B."/>
            <person name="Baker S.E."/>
            <person name="Barry K."/>
            <person name="Bills G."/>
            <person name="Bluhm B.H."/>
            <person name="Cannon C."/>
            <person name="Castanera R."/>
            <person name="Culley D.E."/>
            <person name="Daum C."/>
            <person name="Ezra D."/>
            <person name="Gonzalez J.B."/>
            <person name="Henrissat B."/>
            <person name="Kuo A."/>
            <person name="Liang C."/>
            <person name="Lipzen A."/>
            <person name="Lutzoni F."/>
            <person name="Magnuson J."/>
            <person name="Mondo S."/>
            <person name="Nolan M."/>
            <person name="Ohm R."/>
            <person name="Pangilinan J."/>
            <person name="Park H.-J.H."/>
            <person name="Ramirez L."/>
            <person name="Alfaro M."/>
            <person name="Sun H."/>
            <person name="Tritt A."/>
            <person name="Yoshinaga Y."/>
            <person name="Zwiers L.-H.L."/>
            <person name="Turgeon B.G."/>
            <person name="Goodwin S.B."/>
            <person name="Spatafora J.W."/>
            <person name="Crous P.W."/>
            <person name="Grigoriev I.V."/>
        </authorList>
    </citation>
    <scope>NUCLEOTIDE SEQUENCE [LARGE SCALE GENOMIC DNA]</scope>
    <source>
        <strain evidence="2 3">CBS 611.86</strain>
    </source>
</reference>
<proteinExistence type="predicted"/>
<evidence type="ECO:0000256" key="1">
    <source>
        <dbReference type="SAM" id="MobiDB-lite"/>
    </source>
</evidence>
<organism evidence="2 3">
    <name type="scientific">Massariosphaeria phaeospora</name>
    <dbReference type="NCBI Taxonomy" id="100035"/>
    <lineage>
        <taxon>Eukaryota</taxon>
        <taxon>Fungi</taxon>
        <taxon>Dikarya</taxon>
        <taxon>Ascomycota</taxon>
        <taxon>Pezizomycotina</taxon>
        <taxon>Dothideomycetes</taxon>
        <taxon>Pleosporomycetidae</taxon>
        <taxon>Pleosporales</taxon>
        <taxon>Pleosporales incertae sedis</taxon>
        <taxon>Massariosphaeria</taxon>
    </lineage>
</organism>
<name>A0A7C8MPI3_9PLEO</name>
<dbReference type="OrthoDB" id="5419162at2759"/>
<dbReference type="PANTHER" id="PTHR36576">
    <property type="entry name" value="UPF0654 PROTEIN C11D3.01C-RELATED"/>
    <property type="match status" value="1"/>
</dbReference>
<dbReference type="GO" id="GO:0005737">
    <property type="term" value="C:cytoplasm"/>
    <property type="evidence" value="ECO:0007669"/>
    <property type="project" value="TreeGrafter"/>
</dbReference>
<dbReference type="InterPro" id="IPR052670">
    <property type="entry name" value="UPF0654_domain"/>
</dbReference>
<sequence>MSDRPQRGDHQRDITGGAALENANNTPEDISNRARGYKAAISNPNVSDAAKDNARKELDALGGDAAFYSKAEREDKDPNRVQAGLKSTINQSKPEVSDEARQAAQEKLDKM</sequence>
<dbReference type="EMBL" id="JAADJZ010000001">
    <property type="protein sequence ID" value="KAF2878402.1"/>
    <property type="molecule type" value="Genomic_DNA"/>
</dbReference>
<dbReference type="AlphaFoldDB" id="A0A7C8MPI3"/>
<accession>A0A7C8MPI3</accession>
<feature type="compositionally biased region" description="Basic and acidic residues" evidence="1">
    <location>
        <begin position="95"/>
        <end position="111"/>
    </location>
</feature>
<dbReference type="Proteomes" id="UP000481861">
    <property type="component" value="Unassembled WGS sequence"/>
</dbReference>
<feature type="region of interest" description="Disordered" evidence="1">
    <location>
        <begin position="85"/>
        <end position="111"/>
    </location>
</feature>
<dbReference type="Pfam" id="PF10346">
    <property type="entry name" value="Con-6"/>
    <property type="match status" value="2"/>
</dbReference>
<gene>
    <name evidence="2" type="ORF">BDV95DRAFT_589337</name>
</gene>
<feature type="compositionally biased region" description="Basic and acidic residues" evidence="1">
    <location>
        <begin position="1"/>
        <end position="13"/>
    </location>
</feature>
<feature type="compositionally biased region" description="Polar residues" evidence="1">
    <location>
        <begin position="85"/>
        <end position="94"/>
    </location>
</feature>
<evidence type="ECO:0008006" key="4">
    <source>
        <dbReference type="Google" id="ProtNLM"/>
    </source>
</evidence>
<evidence type="ECO:0000313" key="2">
    <source>
        <dbReference type="EMBL" id="KAF2878402.1"/>
    </source>
</evidence>
<dbReference type="PANTHER" id="PTHR36576:SF1">
    <property type="entry name" value="UPF0654 PROTEIN C11D3.01C-RELATED"/>
    <property type="match status" value="1"/>
</dbReference>
<evidence type="ECO:0000313" key="3">
    <source>
        <dbReference type="Proteomes" id="UP000481861"/>
    </source>
</evidence>
<feature type="region of interest" description="Disordered" evidence="1">
    <location>
        <begin position="1"/>
        <end position="54"/>
    </location>
</feature>
<comment type="caution">
    <text evidence="2">The sequence shown here is derived from an EMBL/GenBank/DDBJ whole genome shotgun (WGS) entry which is preliminary data.</text>
</comment>
<dbReference type="InterPro" id="IPR018824">
    <property type="entry name" value="Conidiation-specific_6"/>
</dbReference>
<protein>
    <recommendedName>
        <fullName evidence="4">Conidiation protein 6-domain-containing protein</fullName>
    </recommendedName>
</protein>